<dbReference type="SUPFAM" id="SSF51556">
    <property type="entry name" value="Metallo-dependent hydrolases"/>
    <property type="match status" value="1"/>
</dbReference>
<sequence length="290" mass="30400">MAEALYIGGFTDHHVHLQLVDTTHLEETRLGRGLDLGSDPVEIARIAGAVSARFGHDPGGISISYAGAFLTPPGGYPSDRAWAPRGSVREVATIADAAAAVAEMKAAGASVIKVASNSTAGPVFSDELVAGIVRAADELGLPVVAHAEGPGEAQRMPRLGVRALAHAPFTERLSDDEVARQAGRIAWISTLGIHDGDAREIALDNVRRFHAHGGTVRYGTDMGNGDTPVDLNPLELDALREAGIRGAALIRALVPVAATTGRRFLMPARDADPFDIEPVHLESADPEGTR</sequence>
<evidence type="ECO:0000313" key="2">
    <source>
        <dbReference type="Proteomes" id="UP000198877"/>
    </source>
</evidence>
<protein>
    <recommendedName>
        <fullName evidence="3">Hydrolase</fullName>
    </recommendedName>
</protein>
<evidence type="ECO:0008006" key="3">
    <source>
        <dbReference type="Google" id="ProtNLM"/>
    </source>
</evidence>
<dbReference type="InterPro" id="IPR051781">
    <property type="entry name" value="Metallo-dep_Hydrolase"/>
</dbReference>
<dbReference type="PANTHER" id="PTHR43135:SF3">
    <property type="entry name" value="ALPHA-D-RIBOSE 1-METHYLPHOSPHONATE 5-TRIPHOSPHATE DIPHOSPHATASE"/>
    <property type="match status" value="1"/>
</dbReference>
<proteinExistence type="predicted"/>
<dbReference type="RefSeq" id="WP_091741924.1">
    <property type="nucleotide sequence ID" value="NZ_FOYR01000004.1"/>
</dbReference>
<dbReference type="PANTHER" id="PTHR43135">
    <property type="entry name" value="ALPHA-D-RIBOSE 1-METHYLPHOSPHONATE 5-TRIPHOSPHATE DIPHOSPHATASE"/>
    <property type="match status" value="1"/>
</dbReference>
<gene>
    <name evidence="1" type="ORF">SAMN04488591_3375</name>
</gene>
<dbReference type="AlphaFoldDB" id="A0A1I6J6P5"/>
<dbReference type="InterPro" id="IPR032466">
    <property type="entry name" value="Metal_Hydrolase"/>
</dbReference>
<reference evidence="2" key="1">
    <citation type="submission" date="2016-10" db="EMBL/GenBank/DDBJ databases">
        <authorList>
            <person name="Varghese N."/>
            <person name="Submissions S."/>
        </authorList>
    </citation>
    <scope>NUCLEOTIDE SEQUENCE [LARGE SCALE GENOMIC DNA]</scope>
    <source>
        <strain evidence="2">CL127</strain>
    </source>
</reference>
<accession>A0A1I6J6P5</accession>
<organism evidence="1 2">
    <name type="scientific">Microbacterium azadirachtae</name>
    <dbReference type="NCBI Taxonomy" id="582680"/>
    <lineage>
        <taxon>Bacteria</taxon>
        <taxon>Bacillati</taxon>
        <taxon>Actinomycetota</taxon>
        <taxon>Actinomycetes</taxon>
        <taxon>Micrococcales</taxon>
        <taxon>Microbacteriaceae</taxon>
        <taxon>Microbacterium</taxon>
    </lineage>
</organism>
<name>A0A1I6J6P5_9MICO</name>
<dbReference type="EMBL" id="FOYR01000004">
    <property type="protein sequence ID" value="SFR74639.1"/>
    <property type="molecule type" value="Genomic_DNA"/>
</dbReference>
<dbReference type="Gene3D" id="3.20.20.140">
    <property type="entry name" value="Metal-dependent hydrolases"/>
    <property type="match status" value="1"/>
</dbReference>
<dbReference type="Proteomes" id="UP000198877">
    <property type="component" value="Unassembled WGS sequence"/>
</dbReference>
<evidence type="ECO:0000313" key="1">
    <source>
        <dbReference type="EMBL" id="SFR74639.1"/>
    </source>
</evidence>